<reference evidence="2 3" key="1">
    <citation type="submission" date="2021-04" db="EMBL/GenBank/DDBJ databases">
        <authorList>
            <person name="Bliznina A."/>
        </authorList>
    </citation>
    <scope>NUCLEOTIDE SEQUENCE [LARGE SCALE GENOMIC DNA]</scope>
</reference>
<evidence type="ECO:0000313" key="2">
    <source>
        <dbReference type="EMBL" id="CAG5094429.1"/>
    </source>
</evidence>
<proteinExistence type="predicted"/>
<keyword evidence="1" id="KW-0812">Transmembrane</keyword>
<dbReference type="Proteomes" id="UP001158576">
    <property type="component" value="Chromosome XSR"/>
</dbReference>
<gene>
    <name evidence="2" type="ORF">OKIOD_LOCUS5106</name>
</gene>
<evidence type="ECO:0000256" key="1">
    <source>
        <dbReference type="SAM" id="Phobius"/>
    </source>
</evidence>
<accession>A0ABN7SAX4</accession>
<protein>
    <submittedName>
        <fullName evidence="2">Oidioi.mRNA.OKI2018_I69.XSR.g13548.t1.cds</fullName>
    </submittedName>
</protein>
<keyword evidence="1" id="KW-0472">Membrane</keyword>
<organism evidence="2 3">
    <name type="scientific">Oikopleura dioica</name>
    <name type="common">Tunicate</name>
    <dbReference type="NCBI Taxonomy" id="34765"/>
    <lineage>
        <taxon>Eukaryota</taxon>
        <taxon>Metazoa</taxon>
        <taxon>Chordata</taxon>
        <taxon>Tunicata</taxon>
        <taxon>Appendicularia</taxon>
        <taxon>Copelata</taxon>
        <taxon>Oikopleuridae</taxon>
        <taxon>Oikopleura</taxon>
    </lineage>
</organism>
<keyword evidence="1" id="KW-1133">Transmembrane helix</keyword>
<dbReference type="EMBL" id="OU015569">
    <property type="protein sequence ID" value="CAG5094429.1"/>
    <property type="molecule type" value="Genomic_DNA"/>
</dbReference>
<feature type="transmembrane region" description="Helical" evidence="1">
    <location>
        <begin position="97"/>
        <end position="119"/>
    </location>
</feature>
<evidence type="ECO:0000313" key="3">
    <source>
        <dbReference type="Proteomes" id="UP001158576"/>
    </source>
</evidence>
<keyword evidence="3" id="KW-1185">Reference proteome</keyword>
<name>A0ABN7SAX4_OIKDI</name>
<sequence>MTVGVEDNSVYYDYYGDYYSPAYEDPREAFEKYCEPEHFIGELCACYRMHAWGIDPEYKYMTCSGEQTVADVCPAESCNLYGCEEAIKRTIQEGANWGIFGFTIAATFYFAGALHLFFVGRTKYKEDF</sequence>